<dbReference type="NCBIfam" id="TIGR00413">
    <property type="entry name" value="rlpA"/>
    <property type="match status" value="1"/>
</dbReference>
<comment type="function">
    <text evidence="3">Lytic transglycosylase with a strong preference for naked glycan strands that lack stem peptides.</text>
</comment>
<dbReference type="CDD" id="cd22268">
    <property type="entry name" value="DPBB_RlpA-like"/>
    <property type="match status" value="1"/>
</dbReference>
<feature type="domain" description="RlpA-like protein double-psi beta-barrel" evidence="5">
    <location>
        <begin position="52"/>
        <end position="138"/>
    </location>
</feature>
<name>A0A841K1N6_9BACT</name>
<protein>
    <recommendedName>
        <fullName evidence="3">Probable endolytic peptidoglycan transglycosylase RlpA</fullName>
        <ecNumber evidence="3">4.2.2.-</ecNumber>
    </recommendedName>
</protein>
<dbReference type="InterPro" id="IPR034718">
    <property type="entry name" value="RlpA"/>
</dbReference>
<comment type="similarity">
    <text evidence="3 4">Belongs to the RlpA family.</text>
</comment>
<dbReference type="PANTHER" id="PTHR34183">
    <property type="entry name" value="ENDOLYTIC PEPTIDOGLYCAN TRANSGLYCOSYLASE RLPA"/>
    <property type="match status" value="1"/>
</dbReference>
<keyword evidence="6" id="KW-0449">Lipoprotein</keyword>
<dbReference type="InterPro" id="IPR036908">
    <property type="entry name" value="RlpA-like_sf"/>
</dbReference>
<accession>A0A841K1N6</accession>
<dbReference type="Gene3D" id="2.40.40.10">
    <property type="entry name" value="RlpA-like domain"/>
    <property type="match status" value="1"/>
</dbReference>
<dbReference type="RefSeq" id="WP_050061769.1">
    <property type="nucleotide sequence ID" value="NZ_JACHEK010000006.1"/>
</dbReference>
<dbReference type="GO" id="GO:0000270">
    <property type="term" value="P:peptidoglycan metabolic process"/>
    <property type="evidence" value="ECO:0007669"/>
    <property type="project" value="UniProtKB-UniRule"/>
</dbReference>
<dbReference type="Pfam" id="PF03330">
    <property type="entry name" value="DPBB_1"/>
    <property type="match status" value="1"/>
</dbReference>
<keyword evidence="2 3" id="KW-0961">Cell wall biogenesis/degradation</keyword>
<keyword evidence="1 3" id="KW-0456">Lyase</keyword>
<dbReference type="AlphaFoldDB" id="A0A841K1N6"/>
<dbReference type="GO" id="GO:0071555">
    <property type="term" value="P:cell wall organization"/>
    <property type="evidence" value="ECO:0007669"/>
    <property type="project" value="UniProtKB-KW"/>
</dbReference>
<sequence length="161" mass="17532" precursor="true">MNAIAIEKRTRRYVILASAAIMTLLGISGTQAGNAEQTPVQPAQKQQHHWYQVGRASWYGRIFQGHPTASGENYDMNGLTCAHRSLPLGSLVRVTNLTNHKSVVVRVNDRGPVPGNRVIDLSFAAARFLGFSGTAKVRLDLVDNTAQLAQVLFPLSPALQN</sequence>
<organism evidence="6 7">
    <name type="scientific">Silvibacterium bohemicum</name>
    <dbReference type="NCBI Taxonomy" id="1577686"/>
    <lineage>
        <taxon>Bacteria</taxon>
        <taxon>Pseudomonadati</taxon>
        <taxon>Acidobacteriota</taxon>
        <taxon>Terriglobia</taxon>
        <taxon>Terriglobales</taxon>
        <taxon>Acidobacteriaceae</taxon>
        <taxon>Silvibacterium</taxon>
    </lineage>
</organism>
<evidence type="ECO:0000256" key="4">
    <source>
        <dbReference type="RuleBase" id="RU003495"/>
    </source>
</evidence>
<feature type="chain" id="PRO_5033175167" description="Probable endolytic peptidoglycan transglycosylase RlpA" evidence="3">
    <location>
        <begin position="33"/>
        <end position="161"/>
    </location>
</feature>
<dbReference type="InterPro" id="IPR009009">
    <property type="entry name" value="RlpA-like_DPBB"/>
</dbReference>
<evidence type="ECO:0000256" key="1">
    <source>
        <dbReference type="ARBA" id="ARBA00023239"/>
    </source>
</evidence>
<keyword evidence="3" id="KW-0732">Signal</keyword>
<dbReference type="HAMAP" id="MF_02071">
    <property type="entry name" value="RlpA"/>
    <property type="match status" value="1"/>
</dbReference>
<proteinExistence type="inferred from homology"/>
<dbReference type="InterPro" id="IPR012997">
    <property type="entry name" value="RplA"/>
</dbReference>
<evidence type="ECO:0000256" key="3">
    <source>
        <dbReference type="HAMAP-Rule" id="MF_02071"/>
    </source>
</evidence>
<keyword evidence="7" id="KW-1185">Reference proteome</keyword>
<dbReference type="Proteomes" id="UP000538666">
    <property type="component" value="Unassembled WGS sequence"/>
</dbReference>
<dbReference type="SUPFAM" id="SSF50685">
    <property type="entry name" value="Barwin-like endoglucanases"/>
    <property type="match status" value="1"/>
</dbReference>
<dbReference type="GO" id="GO:0009279">
    <property type="term" value="C:cell outer membrane"/>
    <property type="evidence" value="ECO:0007669"/>
    <property type="project" value="TreeGrafter"/>
</dbReference>
<dbReference type="EMBL" id="JACHEK010000006">
    <property type="protein sequence ID" value="MBB6145091.1"/>
    <property type="molecule type" value="Genomic_DNA"/>
</dbReference>
<evidence type="ECO:0000259" key="5">
    <source>
        <dbReference type="Pfam" id="PF03330"/>
    </source>
</evidence>
<evidence type="ECO:0000313" key="7">
    <source>
        <dbReference type="Proteomes" id="UP000538666"/>
    </source>
</evidence>
<dbReference type="OrthoDB" id="9779128at2"/>
<dbReference type="GO" id="GO:0008932">
    <property type="term" value="F:lytic endotransglycosylase activity"/>
    <property type="evidence" value="ECO:0007669"/>
    <property type="project" value="UniProtKB-UniRule"/>
</dbReference>
<evidence type="ECO:0000256" key="2">
    <source>
        <dbReference type="ARBA" id="ARBA00023316"/>
    </source>
</evidence>
<comment type="caution">
    <text evidence="6">The sequence shown here is derived from an EMBL/GenBank/DDBJ whole genome shotgun (WGS) entry which is preliminary data.</text>
</comment>
<feature type="signal peptide" evidence="3">
    <location>
        <begin position="1"/>
        <end position="32"/>
    </location>
</feature>
<dbReference type="EC" id="4.2.2.-" evidence="3"/>
<evidence type="ECO:0000313" key="6">
    <source>
        <dbReference type="EMBL" id="MBB6145091.1"/>
    </source>
</evidence>
<reference evidence="6 7" key="1">
    <citation type="submission" date="2020-08" db="EMBL/GenBank/DDBJ databases">
        <title>Genomic Encyclopedia of Type Strains, Phase IV (KMG-IV): sequencing the most valuable type-strain genomes for metagenomic binning, comparative biology and taxonomic classification.</title>
        <authorList>
            <person name="Goeker M."/>
        </authorList>
    </citation>
    <scope>NUCLEOTIDE SEQUENCE [LARGE SCALE GENOMIC DNA]</scope>
    <source>
        <strain evidence="6 7">DSM 103733</strain>
    </source>
</reference>
<gene>
    <name evidence="3" type="primary">rlpA</name>
    <name evidence="6" type="ORF">HNQ77_003049</name>
</gene>
<dbReference type="PANTHER" id="PTHR34183:SF1">
    <property type="entry name" value="ENDOLYTIC PEPTIDOGLYCAN TRANSGLYCOSYLASE RLPA"/>
    <property type="match status" value="1"/>
</dbReference>